<comment type="similarity">
    <text evidence="2 8 11">Belongs to the pyrroline-5-carboxylate reductase family.</text>
</comment>
<dbReference type="EMBL" id="CP165644">
    <property type="protein sequence ID" value="XDU66229.1"/>
    <property type="molecule type" value="Genomic_DNA"/>
</dbReference>
<evidence type="ECO:0000313" key="14">
    <source>
        <dbReference type="EMBL" id="XDU66229.1"/>
    </source>
</evidence>
<evidence type="ECO:0000256" key="8">
    <source>
        <dbReference type="HAMAP-Rule" id="MF_01925"/>
    </source>
</evidence>
<keyword evidence="4 8" id="KW-0028">Amino-acid biosynthesis</keyword>
<comment type="subcellular location">
    <subcellularLocation>
        <location evidence="1 8">Cytoplasm</location>
    </subcellularLocation>
</comment>
<comment type="catalytic activity">
    <reaction evidence="8">
        <text>L-proline + NAD(+) = (S)-1-pyrroline-5-carboxylate + NADH + 2 H(+)</text>
        <dbReference type="Rhea" id="RHEA:14105"/>
        <dbReference type="ChEBI" id="CHEBI:15378"/>
        <dbReference type="ChEBI" id="CHEBI:17388"/>
        <dbReference type="ChEBI" id="CHEBI:57540"/>
        <dbReference type="ChEBI" id="CHEBI:57945"/>
        <dbReference type="ChEBI" id="CHEBI:60039"/>
        <dbReference type="EC" id="1.5.1.2"/>
    </reaction>
</comment>
<dbReference type="NCBIfam" id="TIGR00112">
    <property type="entry name" value="proC"/>
    <property type="match status" value="1"/>
</dbReference>
<evidence type="ECO:0000256" key="10">
    <source>
        <dbReference type="PIRSR" id="PIRSR000193-1"/>
    </source>
</evidence>
<evidence type="ECO:0000256" key="4">
    <source>
        <dbReference type="ARBA" id="ARBA00022605"/>
    </source>
</evidence>
<dbReference type="GO" id="GO:0055129">
    <property type="term" value="P:L-proline biosynthetic process"/>
    <property type="evidence" value="ECO:0007669"/>
    <property type="project" value="UniProtKB-UniRule"/>
</dbReference>
<evidence type="ECO:0000256" key="7">
    <source>
        <dbReference type="ARBA" id="ARBA00023002"/>
    </source>
</evidence>
<dbReference type="InterPro" id="IPR029036">
    <property type="entry name" value="P5CR_dimer"/>
</dbReference>
<comment type="pathway">
    <text evidence="8 11">Amino-acid biosynthesis; L-proline biosynthesis; L-proline from L-glutamate 5-semialdehyde: step 1/1.</text>
</comment>
<evidence type="ECO:0000256" key="2">
    <source>
        <dbReference type="ARBA" id="ARBA00005525"/>
    </source>
</evidence>
<dbReference type="Pfam" id="PF14748">
    <property type="entry name" value="P5CR_dimer"/>
    <property type="match status" value="1"/>
</dbReference>
<dbReference type="Pfam" id="PF03807">
    <property type="entry name" value="F420_oxidored"/>
    <property type="match status" value="1"/>
</dbReference>
<comment type="function">
    <text evidence="8">Catalyzes the reduction of 1-pyrroline-5-carboxylate (PCA) to L-proline.</text>
</comment>
<evidence type="ECO:0000259" key="12">
    <source>
        <dbReference type="Pfam" id="PF03807"/>
    </source>
</evidence>
<dbReference type="EC" id="1.5.1.2" evidence="8 9"/>
<dbReference type="PANTHER" id="PTHR11645">
    <property type="entry name" value="PYRROLINE-5-CARBOXYLATE REDUCTASE"/>
    <property type="match status" value="1"/>
</dbReference>
<dbReference type="FunFam" id="3.40.50.720:FF:000190">
    <property type="entry name" value="Pyrroline-5-carboxylate reductase"/>
    <property type="match status" value="1"/>
</dbReference>
<proteinExistence type="inferred from homology"/>
<dbReference type="RefSeq" id="WP_369710623.1">
    <property type="nucleotide sequence ID" value="NZ_CP165644.1"/>
</dbReference>
<feature type="domain" description="Pyrroline-5-carboxylate reductase dimerisation" evidence="13">
    <location>
        <begin position="160"/>
        <end position="264"/>
    </location>
</feature>
<dbReference type="PANTHER" id="PTHR11645:SF0">
    <property type="entry name" value="PYRROLINE-5-CARBOXYLATE REDUCTASE 3"/>
    <property type="match status" value="1"/>
</dbReference>
<dbReference type="SUPFAM" id="SSF51735">
    <property type="entry name" value="NAD(P)-binding Rossmann-fold domains"/>
    <property type="match status" value="1"/>
</dbReference>
<accession>A0AB39VE38</accession>
<evidence type="ECO:0000256" key="5">
    <source>
        <dbReference type="ARBA" id="ARBA00022650"/>
    </source>
</evidence>
<dbReference type="InterPro" id="IPR053790">
    <property type="entry name" value="P5CR-like_CS"/>
</dbReference>
<comment type="catalytic activity">
    <reaction evidence="8 11">
        <text>L-proline + NADP(+) = (S)-1-pyrroline-5-carboxylate + NADPH + 2 H(+)</text>
        <dbReference type="Rhea" id="RHEA:14109"/>
        <dbReference type="ChEBI" id="CHEBI:15378"/>
        <dbReference type="ChEBI" id="CHEBI:17388"/>
        <dbReference type="ChEBI" id="CHEBI:57783"/>
        <dbReference type="ChEBI" id="CHEBI:58349"/>
        <dbReference type="ChEBI" id="CHEBI:60039"/>
        <dbReference type="EC" id="1.5.1.2"/>
    </reaction>
</comment>
<gene>
    <name evidence="8 14" type="primary">proC</name>
    <name evidence="14" type="ORF">AB8B22_07335</name>
</gene>
<dbReference type="GO" id="GO:0005737">
    <property type="term" value="C:cytoplasm"/>
    <property type="evidence" value="ECO:0007669"/>
    <property type="project" value="UniProtKB-SubCell"/>
</dbReference>
<keyword evidence="5 8" id="KW-0641">Proline biosynthesis</keyword>
<name>A0AB39VE38_9FUSO</name>
<dbReference type="FunFam" id="1.10.3730.10:FF:000001">
    <property type="entry name" value="Pyrroline-5-carboxylate reductase"/>
    <property type="match status" value="1"/>
</dbReference>
<keyword evidence="7 8" id="KW-0560">Oxidoreductase</keyword>
<evidence type="ECO:0000256" key="6">
    <source>
        <dbReference type="ARBA" id="ARBA00022857"/>
    </source>
</evidence>
<dbReference type="SUPFAM" id="SSF48179">
    <property type="entry name" value="6-phosphogluconate dehydrogenase C-terminal domain-like"/>
    <property type="match status" value="1"/>
</dbReference>
<dbReference type="Gene3D" id="1.10.3730.10">
    <property type="entry name" value="ProC C-terminal domain-like"/>
    <property type="match status" value="1"/>
</dbReference>
<evidence type="ECO:0000256" key="3">
    <source>
        <dbReference type="ARBA" id="ARBA00022490"/>
    </source>
</evidence>
<dbReference type="PIRSF" id="PIRSF000193">
    <property type="entry name" value="Pyrrol-5-carb_rd"/>
    <property type="match status" value="1"/>
</dbReference>
<feature type="binding site" evidence="10">
    <location>
        <begin position="6"/>
        <end position="11"/>
    </location>
    <ligand>
        <name>NADP(+)</name>
        <dbReference type="ChEBI" id="CHEBI:58349"/>
    </ligand>
</feature>
<evidence type="ECO:0000256" key="11">
    <source>
        <dbReference type="RuleBase" id="RU003903"/>
    </source>
</evidence>
<keyword evidence="6 8" id="KW-0521">NADP</keyword>
<feature type="domain" description="Pyrroline-5-carboxylate reductase catalytic N-terminal" evidence="12">
    <location>
        <begin position="2"/>
        <end position="97"/>
    </location>
</feature>
<dbReference type="Gene3D" id="3.40.50.720">
    <property type="entry name" value="NAD(P)-binding Rossmann-like Domain"/>
    <property type="match status" value="1"/>
</dbReference>
<dbReference type="InterPro" id="IPR036291">
    <property type="entry name" value="NAD(P)-bd_dom_sf"/>
</dbReference>
<dbReference type="KEGG" id="lrug:AB8B22_07335"/>
<dbReference type="InterPro" id="IPR028939">
    <property type="entry name" value="P5C_Rdtase_cat_N"/>
</dbReference>
<sequence length="268" mass="28889">MKIGFIGTGNMGSSIIKGILSSKFEKSENINIFDLDKEKVNNLVKEYGVNAVNSEKELAENCDIIVLSVKPHIIPVVLKNLSGNVKKDTIILTIAAGISISMIENTLGEDKKVVRTMPNTPAQVLSGMTAVTFNKNIENSEKEIIFKLLNSFGKSVEIEEKLMHAYTGISGSLPAYVYMFMEALADGGVLCGMPRNKAYEIVAQTVAGSAKMLLETGKHPGQLKDEVCSPAGTTIEAVRVLENGNFRGNVIEAVAACTEKSKEMAGEK</sequence>
<evidence type="ECO:0000256" key="1">
    <source>
        <dbReference type="ARBA" id="ARBA00004496"/>
    </source>
</evidence>
<dbReference type="PROSITE" id="PS00521">
    <property type="entry name" value="P5CR"/>
    <property type="match status" value="1"/>
</dbReference>
<dbReference type="InterPro" id="IPR000304">
    <property type="entry name" value="Pyrroline-COOH_reductase"/>
</dbReference>
<organism evidence="14">
    <name type="scientific">Leptotrichia rugosa</name>
    <dbReference type="NCBI Taxonomy" id="3239302"/>
    <lineage>
        <taxon>Bacteria</taxon>
        <taxon>Fusobacteriati</taxon>
        <taxon>Fusobacteriota</taxon>
        <taxon>Fusobacteriia</taxon>
        <taxon>Fusobacteriales</taxon>
        <taxon>Leptotrichiaceae</taxon>
        <taxon>Leptotrichia</taxon>
    </lineage>
</organism>
<dbReference type="AlphaFoldDB" id="A0AB39VE38"/>
<reference evidence="14" key="1">
    <citation type="submission" date="2024-07" db="EMBL/GenBank/DDBJ databases">
        <authorList>
            <person name="Li X.-J."/>
            <person name="Wang X."/>
        </authorList>
    </citation>
    <scope>NUCLEOTIDE SEQUENCE</scope>
    <source>
        <strain evidence="14">HSP-334</strain>
    </source>
</reference>
<keyword evidence="3 8" id="KW-0963">Cytoplasm</keyword>
<protein>
    <recommendedName>
        <fullName evidence="8 9">Pyrroline-5-carboxylate reductase</fullName>
        <shortName evidence="8">P5C reductase</shortName>
        <shortName evidence="8">P5CR</shortName>
        <ecNumber evidence="8 9">1.5.1.2</ecNumber>
    </recommendedName>
    <alternativeName>
        <fullName evidence="8">PCA reductase</fullName>
    </alternativeName>
</protein>
<evidence type="ECO:0000256" key="9">
    <source>
        <dbReference type="NCBIfam" id="TIGR00112"/>
    </source>
</evidence>
<evidence type="ECO:0000259" key="13">
    <source>
        <dbReference type="Pfam" id="PF14748"/>
    </source>
</evidence>
<dbReference type="GO" id="GO:0004735">
    <property type="term" value="F:pyrroline-5-carboxylate reductase activity"/>
    <property type="evidence" value="ECO:0007669"/>
    <property type="project" value="UniProtKB-UniRule"/>
</dbReference>
<dbReference type="InterPro" id="IPR008927">
    <property type="entry name" value="6-PGluconate_DH-like_C_sf"/>
</dbReference>
<dbReference type="HAMAP" id="MF_01925">
    <property type="entry name" value="P5C_reductase"/>
    <property type="match status" value="1"/>
</dbReference>